<name>A0A1B1LRL8_VIBPH</name>
<evidence type="ECO:0000256" key="1">
    <source>
        <dbReference type="SAM" id="Coils"/>
    </source>
</evidence>
<dbReference type="AlphaFoldDB" id="A0A1B1LRL8"/>
<geneLocation type="plasmid" evidence="2">
    <name>pVPS92-VEB</name>
</geneLocation>
<keyword evidence="2" id="KW-0614">Plasmid</keyword>
<dbReference type="EMBL" id="KU356480">
    <property type="protein sequence ID" value="ANS55690.1"/>
    <property type="molecule type" value="Genomic_DNA"/>
</dbReference>
<organism evidence="2">
    <name type="scientific">Vibrio parahaemolyticus</name>
    <dbReference type="NCBI Taxonomy" id="670"/>
    <lineage>
        <taxon>Bacteria</taxon>
        <taxon>Pseudomonadati</taxon>
        <taxon>Pseudomonadota</taxon>
        <taxon>Gammaproteobacteria</taxon>
        <taxon>Vibrionales</taxon>
        <taxon>Vibrionaceae</taxon>
        <taxon>Vibrio</taxon>
    </lineage>
</organism>
<sequence>MYPFVAFAGGWDYEIVYDRINGQVTPKAKITSIDSEGRSEGTLYLTCGMKSAEVPLVTLQDKSKTKTFKTVILELTSPDFYFEPKEKIDVTVRLDDDLPFTKHDFALGAKTVVINSGYSFYNDLTLTNTIGIRVKSWSKTLTWYFSVSDVKKTKEEFLRNCPQQSEIMVKNEISNAIKKRDEFRIGYRKNLAKAKAERKRILAMRKEAEQLEQDRLQAERKRQEANINTIFSGLEKEY</sequence>
<protein>
    <submittedName>
        <fullName evidence="2">Uncharacterized protein</fullName>
    </submittedName>
</protein>
<proteinExistence type="predicted"/>
<evidence type="ECO:0000313" key="2">
    <source>
        <dbReference type="EMBL" id="ANS55690.1"/>
    </source>
</evidence>
<feature type="coiled-coil region" evidence="1">
    <location>
        <begin position="191"/>
        <end position="228"/>
    </location>
</feature>
<reference evidence="2" key="1">
    <citation type="journal article" date="2016" name="Antimicrob. Agents Chemother.">
        <title>Genetic Characterization of a blaVEB-2-carrying plasmid in Vibrio parahaemolyticus.</title>
        <authorList>
            <person name="Li R."/>
            <person name="Ye L."/>
            <person name="Zheng Z."/>
            <person name="Chan E.W."/>
            <person name="Chen S."/>
        </authorList>
    </citation>
    <scope>NUCLEOTIDE SEQUENCE</scope>
    <source>
        <strain evidence="2">VPS92</strain>
        <plasmid evidence="2">pVPS92-VEB</plasmid>
    </source>
</reference>
<accession>A0A1B1LRL8</accession>
<keyword evidence="1" id="KW-0175">Coiled coil</keyword>